<keyword evidence="3" id="KW-1185">Reference proteome</keyword>
<dbReference type="GO" id="GO:0005874">
    <property type="term" value="C:microtubule"/>
    <property type="evidence" value="ECO:0007669"/>
    <property type="project" value="UniProtKB-KW"/>
</dbReference>
<dbReference type="PANTHER" id="PTHR11886">
    <property type="entry name" value="DYNEIN LIGHT CHAIN"/>
    <property type="match status" value="1"/>
</dbReference>
<dbReference type="AlphaFoldDB" id="A0AAN7J7A4"/>
<dbReference type="SMART" id="SM01375">
    <property type="entry name" value="Dynein_light"/>
    <property type="match status" value="1"/>
</dbReference>
<dbReference type="EMBL" id="JAXUIC010000002">
    <property type="protein sequence ID" value="KAK4601944.1"/>
    <property type="molecule type" value="Genomic_DNA"/>
</dbReference>
<name>A0AAN7J7A4_QUERU</name>
<proteinExistence type="inferred from homology"/>
<dbReference type="Pfam" id="PF01221">
    <property type="entry name" value="Dynein_light"/>
    <property type="match status" value="1"/>
</dbReference>
<evidence type="ECO:0000256" key="1">
    <source>
        <dbReference type="RuleBase" id="RU365010"/>
    </source>
</evidence>
<comment type="subcellular location">
    <subcellularLocation>
        <location evidence="1">Cytoplasm</location>
        <location evidence="1">Cytoskeleton</location>
    </subcellularLocation>
</comment>
<keyword evidence="1" id="KW-0206">Cytoskeleton</keyword>
<organism evidence="2 3">
    <name type="scientific">Quercus rubra</name>
    <name type="common">Northern red oak</name>
    <name type="synonym">Quercus borealis</name>
    <dbReference type="NCBI Taxonomy" id="3512"/>
    <lineage>
        <taxon>Eukaryota</taxon>
        <taxon>Viridiplantae</taxon>
        <taxon>Streptophyta</taxon>
        <taxon>Embryophyta</taxon>
        <taxon>Tracheophyta</taxon>
        <taxon>Spermatophyta</taxon>
        <taxon>Magnoliopsida</taxon>
        <taxon>eudicotyledons</taxon>
        <taxon>Gunneridae</taxon>
        <taxon>Pentapetalae</taxon>
        <taxon>rosids</taxon>
        <taxon>fabids</taxon>
        <taxon>Fagales</taxon>
        <taxon>Fagaceae</taxon>
        <taxon>Quercus</taxon>
    </lineage>
</organism>
<evidence type="ECO:0000313" key="2">
    <source>
        <dbReference type="EMBL" id="KAK4601944.1"/>
    </source>
</evidence>
<keyword evidence="1" id="KW-0493">Microtubule</keyword>
<protein>
    <recommendedName>
        <fullName evidence="1">Dynein light chain</fullName>
    </recommendedName>
</protein>
<dbReference type="InterPro" id="IPR037177">
    <property type="entry name" value="DLC_sf"/>
</dbReference>
<dbReference type="SUPFAM" id="SSF54648">
    <property type="entry name" value="DLC"/>
    <property type="match status" value="1"/>
</dbReference>
<gene>
    <name evidence="2" type="ORF">RGQ29_011156</name>
</gene>
<reference evidence="2 3" key="1">
    <citation type="journal article" date="2023" name="G3 (Bethesda)">
        <title>A haplotype-resolved chromosome-scale genome for Quercus rubra L. provides insights into the genetics of adaptive traits for red oak species.</title>
        <authorList>
            <person name="Kapoor B."/>
            <person name="Jenkins J."/>
            <person name="Schmutz J."/>
            <person name="Zhebentyayeva T."/>
            <person name="Kuelheim C."/>
            <person name="Coggeshall M."/>
            <person name="Heim C."/>
            <person name="Lasky J.R."/>
            <person name="Leites L."/>
            <person name="Islam-Faridi N."/>
            <person name="Romero-Severson J."/>
            <person name="DeLeo V.L."/>
            <person name="Lucas S.M."/>
            <person name="Lazic D."/>
            <person name="Gailing O."/>
            <person name="Carlson J."/>
            <person name="Staton M."/>
        </authorList>
    </citation>
    <scope>NUCLEOTIDE SEQUENCE [LARGE SCALE GENOMIC DNA]</scope>
    <source>
        <strain evidence="2">Pseudo-F2</strain>
    </source>
</reference>
<comment type="similarity">
    <text evidence="1">Belongs to the dynein light chain family.</text>
</comment>
<dbReference type="GO" id="GO:0045505">
    <property type="term" value="F:dynein intermediate chain binding"/>
    <property type="evidence" value="ECO:0007669"/>
    <property type="project" value="TreeGrafter"/>
</dbReference>
<dbReference type="PANTHER" id="PTHR11886:SF71">
    <property type="entry name" value="DYNEIN LIGHT CHAIN"/>
    <property type="match status" value="1"/>
</dbReference>
<comment type="caution">
    <text evidence="2">The sequence shown here is derived from an EMBL/GenBank/DDBJ whole genome shotgun (WGS) entry which is preliminary data.</text>
</comment>
<dbReference type="FunFam" id="3.30.740.10:FF:000004">
    <property type="entry name" value="Dynein light chain"/>
    <property type="match status" value="1"/>
</dbReference>
<dbReference type="InterPro" id="IPR001372">
    <property type="entry name" value="Dynein_light_chain_typ-1/2"/>
</dbReference>
<dbReference type="GO" id="GO:0007017">
    <property type="term" value="P:microtubule-based process"/>
    <property type="evidence" value="ECO:0007669"/>
    <property type="project" value="InterPro"/>
</dbReference>
<sequence length="96" mass="10621">MSEGKARIDETDIPAKMQTQAMACASQALDLFDVFGCISIATHIKKAIQEFDKMYGSGWQYVVGSNFGCFFTHTPGTFIYFALETLNFLIFKGATS</sequence>
<keyword evidence="1" id="KW-0505">Motor protein</keyword>
<accession>A0AAN7J7A4</accession>
<keyword evidence="1" id="KW-0963">Cytoplasm</keyword>
<dbReference type="GO" id="GO:0005868">
    <property type="term" value="C:cytoplasmic dynein complex"/>
    <property type="evidence" value="ECO:0007669"/>
    <property type="project" value="TreeGrafter"/>
</dbReference>
<dbReference type="Proteomes" id="UP001324115">
    <property type="component" value="Unassembled WGS sequence"/>
</dbReference>
<dbReference type="Gene3D" id="3.30.740.10">
    <property type="entry name" value="Protein Inhibitor Of Neuronal Nitric Oxide Synthase"/>
    <property type="match status" value="1"/>
</dbReference>
<evidence type="ECO:0000313" key="3">
    <source>
        <dbReference type="Proteomes" id="UP001324115"/>
    </source>
</evidence>
<keyword evidence="1" id="KW-0243">Dynein</keyword>